<name>A0AAU7Q2R3_9RICK</name>
<sequence>MITNREFWESSLEMPVSFLLKDFQNPSLRESWLDSLSGRQLSVIFNHYFQNKQNRQLFKDHEKCDDISTQQKRKMLIKISESLFDYYLVNRFSRAKSETTIAEVAQSVLGQDLLKSFLLQNNKYDKKSLLFTLFITNRNLLKQIFCFNQVQKKGFLPFVLKNPPRQKSTSFKNFLSESTIQEILKQHDLSENDSFESQFQELFYYQNSIYLFIRRASKDKDFVISLNKVIHGYKPDWIIFDFSSNANQVHLSTKNIKHGLKIANSIVSLYFALECSFVSLHSQNTVAQVRTFLCSCIPKSGLDDISICELKLTLAKPQTFITLNTNEVEKWLNILEPSVGSVLHEVSLIQYVKVIFKNKKVTLSFRVQDSSYIAINYSEHVLDKKEREDFKLLFRNTYGLTILSKAQYYCLSANNY</sequence>
<dbReference type="AlphaFoldDB" id="A0AAU7Q2R3"/>
<dbReference type="EMBL" id="CP157942">
    <property type="protein sequence ID" value="XBS67259.1"/>
    <property type="molecule type" value="Genomic_DNA"/>
</dbReference>
<reference evidence="1" key="1">
    <citation type="submission" date="2024-06" db="EMBL/GenBank/DDBJ databases">
        <authorList>
            <person name="Dussert Y."/>
            <person name="Peccoud J."/>
            <person name="Pigeault R."/>
        </authorList>
    </citation>
    <scope>NUCLEOTIDE SEQUENCE</scope>
    <source>
        <strain evidence="1">WArc</strain>
    </source>
</reference>
<organism evidence="1">
    <name type="scientific">Wolbachia endosymbiont of Armadillidium arcangelii</name>
    <dbReference type="NCBI Taxonomy" id="3158571"/>
    <lineage>
        <taxon>Bacteria</taxon>
        <taxon>Pseudomonadati</taxon>
        <taxon>Pseudomonadota</taxon>
        <taxon>Alphaproteobacteria</taxon>
        <taxon>Rickettsiales</taxon>
        <taxon>Anaplasmataceae</taxon>
        <taxon>Wolbachieae</taxon>
        <taxon>Wolbachia</taxon>
    </lineage>
</organism>
<gene>
    <name evidence="1" type="ORF">ABLO99_00745</name>
</gene>
<accession>A0AAU7Q2R3</accession>
<evidence type="ECO:0008006" key="2">
    <source>
        <dbReference type="Google" id="ProtNLM"/>
    </source>
</evidence>
<dbReference type="RefSeq" id="WP_349967796.1">
    <property type="nucleotide sequence ID" value="NZ_CP157942.1"/>
</dbReference>
<protein>
    <recommendedName>
        <fullName evidence="2">Phage related protein</fullName>
    </recommendedName>
</protein>
<proteinExistence type="predicted"/>
<evidence type="ECO:0000313" key="1">
    <source>
        <dbReference type="EMBL" id="XBS67259.1"/>
    </source>
</evidence>